<sequence length="248" mass="29855">MSIKKSELLEIESMEKNYTKEYILRQHLMRMFLKDTDFWDINNQFSNVHLLDKFAMPYIEHRSPFSWLSFSNILKFETYDTFFAKRKGVNFCFEEILYIKMSYGKSSTLPFGLILSQVINKSLNSDFEFRFFSDFKYSKSNYKNNILNNFYTNNFELFSNVFDEDLSTKISSLFSKNEKKRIMFLKKGQDLIIVISFLKKEDDSFRKMILTNNINVYHVVRTWETKSSLFQRIIKAIDLINDKFNTIW</sequence>
<name>A0A4R6IDK7_9MOLU</name>
<reference evidence="1 2" key="1">
    <citation type="submission" date="2019-03" db="EMBL/GenBank/DDBJ databases">
        <title>Genomic Encyclopedia of Archaeal and Bacterial Type Strains, Phase II (KMG-II): from individual species to whole genera.</title>
        <authorList>
            <person name="Goeker M."/>
        </authorList>
    </citation>
    <scope>NUCLEOTIDE SEQUENCE [LARGE SCALE GENOMIC DNA]</scope>
    <source>
        <strain evidence="1 2">ATCC 700618</strain>
    </source>
</reference>
<dbReference type="EMBL" id="SNWN01000016">
    <property type="protein sequence ID" value="TDO18985.1"/>
    <property type="molecule type" value="Genomic_DNA"/>
</dbReference>
<gene>
    <name evidence="1" type="ORF">EI74_0803</name>
</gene>
<proteinExistence type="predicted"/>
<dbReference type="AlphaFoldDB" id="A0A4R6IDK7"/>
<dbReference type="Proteomes" id="UP000295518">
    <property type="component" value="Unassembled WGS sequence"/>
</dbReference>
<keyword evidence="2" id="KW-1185">Reference proteome</keyword>
<organism evidence="1 2">
    <name type="scientific">Mycoplasma testudineum</name>
    <dbReference type="NCBI Taxonomy" id="244584"/>
    <lineage>
        <taxon>Bacteria</taxon>
        <taxon>Bacillati</taxon>
        <taxon>Mycoplasmatota</taxon>
        <taxon>Mollicutes</taxon>
        <taxon>Mycoplasmataceae</taxon>
        <taxon>Mycoplasma</taxon>
    </lineage>
</organism>
<accession>A0A4R6IDK7</accession>
<dbReference type="RefSeq" id="WP_094254945.1">
    <property type="nucleotide sequence ID" value="NZ_NNCE01000008.1"/>
</dbReference>
<evidence type="ECO:0000313" key="1">
    <source>
        <dbReference type="EMBL" id="TDO18985.1"/>
    </source>
</evidence>
<comment type="caution">
    <text evidence="1">The sequence shown here is derived from an EMBL/GenBank/DDBJ whole genome shotgun (WGS) entry which is preliminary data.</text>
</comment>
<evidence type="ECO:0000313" key="2">
    <source>
        <dbReference type="Proteomes" id="UP000295518"/>
    </source>
</evidence>
<protein>
    <submittedName>
        <fullName evidence="1">Uncharacterized protein</fullName>
    </submittedName>
</protein>